<keyword evidence="2 11" id="KW-0813">Transport</keyword>
<dbReference type="SUPFAM" id="SSF56935">
    <property type="entry name" value="Porins"/>
    <property type="match status" value="1"/>
</dbReference>
<evidence type="ECO:0000256" key="8">
    <source>
        <dbReference type="ARBA" id="ARBA00023077"/>
    </source>
</evidence>
<evidence type="ECO:0000256" key="4">
    <source>
        <dbReference type="ARBA" id="ARBA00022496"/>
    </source>
</evidence>
<dbReference type="PANTHER" id="PTHR32552">
    <property type="entry name" value="FERRICHROME IRON RECEPTOR-RELATED"/>
    <property type="match status" value="1"/>
</dbReference>
<dbReference type="EMBL" id="AP028947">
    <property type="protein sequence ID" value="BET27587.1"/>
    <property type="molecule type" value="Genomic_DNA"/>
</dbReference>
<evidence type="ECO:0000259" key="13">
    <source>
        <dbReference type="Pfam" id="PF00593"/>
    </source>
</evidence>
<feature type="domain" description="TonB-dependent receptor plug" evidence="14">
    <location>
        <begin position="28"/>
        <end position="130"/>
    </location>
</feature>
<comment type="similarity">
    <text evidence="11 12">Belongs to the TonB-dependent receptor family.</text>
</comment>
<protein>
    <submittedName>
        <fullName evidence="15">TonB-dependent receptor</fullName>
    </submittedName>
</protein>
<evidence type="ECO:0000256" key="6">
    <source>
        <dbReference type="ARBA" id="ARBA00023004"/>
    </source>
</evidence>
<dbReference type="AlphaFoldDB" id="A0AA86J0V3"/>
<keyword evidence="7" id="KW-0406">Ion transport</keyword>
<name>A0AA86J0V3_9BURK</name>
<dbReference type="InterPro" id="IPR039426">
    <property type="entry name" value="TonB-dep_rcpt-like"/>
</dbReference>
<proteinExistence type="inferred from homology"/>
<keyword evidence="9 11" id="KW-0472">Membrane</keyword>
<dbReference type="PANTHER" id="PTHR32552:SF81">
    <property type="entry name" value="TONB-DEPENDENT OUTER MEMBRANE RECEPTOR"/>
    <property type="match status" value="1"/>
</dbReference>
<keyword evidence="10 11" id="KW-0998">Cell outer membrane</keyword>
<dbReference type="InterPro" id="IPR000531">
    <property type="entry name" value="Beta-barrel_TonB"/>
</dbReference>
<dbReference type="InterPro" id="IPR012910">
    <property type="entry name" value="Plug_dom"/>
</dbReference>
<dbReference type="Proteomes" id="UP001329151">
    <property type="component" value="Chromosome"/>
</dbReference>
<evidence type="ECO:0000256" key="12">
    <source>
        <dbReference type="RuleBase" id="RU003357"/>
    </source>
</evidence>
<evidence type="ECO:0000256" key="1">
    <source>
        <dbReference type="ARBA" id="ARBA00004571"/>
    </source>
</evidence>
<keyword evidence="5 11" id="KW-0812">Transmembrane</keyword>
<evidence type="ECO:0000313" key="15">
    <source>
        <dbReference type="EMBL" id="BET27587.1"/>
    </source>
</evidence>
<evidence type="ECO:0000256" key="10">
    <source>
        <dbReference type="ARBA" id="ARBA00023237"/>
    </source>
</evidence>
<comment type="subcellular location">
    <subcellularLocation>
        <location evidence="1 11">Cell outer membrane</location>
        <topology evidence="1 11">Multi-pass membrane protein</topology>
    </subcellularLocation>
</comment>
<evidence type="ECO:0000256" key="11">
    <source>
        <dbReference type="PROSITE-ProRule" id="PRU01360"/>
    </source>
</evidence>
<evidence type="ECO:0000256" key="5">
    <source>
        <dbReference type="ARBA" id="ARBA00022692"/>
    </source>
</evidence>
<keyword evidence="16" id="KW-1185">Reference proteome</keyword>
<sequence>MGLAQSSNLQEVEVRSNSDDEVSVFPASSSKAVVTGQALKESNTQTLADASIRLPGFYGFGSTPRLTGFTIRGLGNNQFNDGLDSSVGLYVDGVYLARQSYGAFGLFDIEDITVLRGPQGAAYGLGSTAGEVHLRTRAPSHTPETAISLGLGNYGYQQAQGSVNGSLIPGELAGRLSVYSQQRDGLLFNQFNGEYLNNQDRVGVRGQLLWTPRDDLIVRLTGEYGLIDQRCCSIGLLAPVSPSIQASDEYMGYNRPGTNPSDRVVDNNVEPQNKLTREAASVVVEWGPVGRHRFVSITGVNQIAYNPSINDDGTSMRLLVGSNTSRSQQLTQELRWHSRFKRLDTTLGLFYMRQNLSGEELGILGDEIALWALGGLLRQNVPTLNRDNSGFLINAVLPPQALNGLRLSTPYSQVSDTFSTFASADLHTGPNTTVTTGIRYTGSRRDGQVSRSRSGGNLDSSPLSLTNNLAVLSGLLGPQVNAITYDGLIDSLVGESFDRQDSRKDSGVSGQLALQHKLSKTLSGYASLSRGYKSGGLNLAGLSDQVRAQFDPEIATGIELGLRKLPRPNALGASLALYETRVKNFQALTYAPSDGLVSSPRQNNVLNIPTVRLQGMEIDLTYPINRTLVVDFGLAYNRAISTSFSNAPNEDTNRNDKNLSGKQLYNAPRWSGFAALEKRFPMPGSLEAYVGVEHAFRTETFGAVDQSRNSFIDSYQLTNLRLGLRNTRLGWNVQGWVKNLFDEDYLAAVAPLYSLGEYGGFAGDPLTYGVSLDLVLGR</sequence>
<dbReference type="GO" id="GO:0006826">
    <property type="term" value="P:iron ion transport"/>
    <property type="evidence" value="ECO:0007669"/>
    <property type="project" value="UniProtKB-KW"/>
</dbReference>
<keyword evidence="3 11" id="KW-1134">Transmembrane beta strand</keyword>
<gene>
    <name evidence="15" type="ORF">RGQ30_30880</name>
</gene>
<evidence type="ECO:0000256" key="7">
    <source>
        <dbReference type="ARBA" id="ARBA00023065"/>
    </source>
</evidence>
<evidence type="ECO:0000256" key="3">
    <source>
        <dbReference type="ARBA" id="ARBA00022452"/>
    </source>
</evidence>
<dbReference type="GO" id="GO:0009279">
    <property type="term" value="C:cell outer membrane"/>
    <property type="evidence" value="ECO:0007669"/>
    <property type="project" value="UniProtKB-SubCell"/>
</dbReference>
<keyword evidence="15" id="KW-0675">Receptor</keyword>
<evidence type="ECO:0000256" key="2">
    <source>
        <dbReference type="ARBA" id="ARBA00022448"/>
    </source>
</evidence>
<organism evidence="15 16">
    <name type="scientific">Limnobacter thiooxidans</name>
    <dbReference type="NCBI Taxonomy" id="131080"/>
    <lineage>
        <taxon>Bacteria</taxon>
        <taxon>Pseudomonadati</taxon>
        <taxon>Pseudomonadota</taxon>
        <taxon>Betaproteobacteria</taxon>
        <taxon>Burkholderiales</taxon>
        <taxon>Burkholderiaceae</taxon>
        <taxon>Limnobacter</taxon>
    </lineage>
</organism>
<reference evidence="15 16" key="1">
    <citation type="submission" date="2023-10" db="EMBL/GenBank/DDBJ databases">
        <title>Complete Genome Sequence of Limnobacter thiooxidans CS-K2T, Isolated from freshwater lake sediments in Bavaria, Germany.</title>
        <authorList>
            <person name="Naruki M."/>
            <person name="Watanabe A."/>
            <person name="Warashina T."/>
            <person name="Morita T."/>
            <person name="Arakawa K."/>
        </authorList>
    </citation>
    <scope>NUCLEOTIDE SEQUENCE [LARGE SCALE GENOMIC DNA]</scope>
    <source>
        <strain evidence="15 16">CS-K2</strain>
    </source>
</reference>
<feature type="domain" description="TonB-dependent receptor-like beta-barrel" evidence="13">
    <location>
        <begin position="298"/>
        <end position="740"/>
    </location>
</feature>
<dbReference type="KEGG" id="lto:RGQ30_30880"/>
<dbReference type="Gene3D" id="2.40.170.20">
    <property type="entry name" value="TonB-dependent receptor, beta-barrel domain"/>
    <property type="match status" value="1"/>
</dbReference>
<accession>A0AA86J0V3</accession>
<keyword evidence="6" id="KW-0408">Iron</keyword>
<dbReference type="Pfam" id="PF00593">
    <property type="entry name" value="TonB_dep_Rec_b-barrel"/>
    <property type="match status" value="1"/>
</dbReference>
<dbReference type="PROSITE" id="PS52016">
    <property type="entry name" value="TONB_DEPENDENT_REC_3"/>
    <property type="match status" value="1"/>
</dbReference>
<evidence type="ECO:0000256" key="9">
    <source>
        <dbReference type="ARBA" id="ARBA00023136"/>
    </source>
</evidence>
<keyword evidence="8 12" id="KW-0798">TonB box</keyword>
<evidence type="ECO:0000313" key="16">
    <source>
        <dbReference type="Proteomes" id="UP001329151"/>
    </source>
</evidence>
<dbReference type="Pfam" id="PF07715">
    <property type="entry name" value="Plug"/>
    <property type="match status" value="1"/>
</dbReference>
<evidence type="ECO:0000259" key="14">
    <source>
        <dbReference type="Pfam" id="PF07715"/>
    </source>
</evidence>
<dbReference type="InterPro" id="IPR036942">
    <property type="entry name" value="Beta-barrel_TonB_sf"/>
</dbReference>
<keyword evidence="4" id="KW-0410">Iron transport</keyword>